<name>A0ABM0SQ00_CAMSA</name>
<proteinExistence type="predicted"/>
<sequence length="101" mass="11941">MEEDDEEEDLLSFLEKLLEIEEEEEEEEEEEGIEHLVDELLTNIGDFVEEALVEKLLENFDLEEEEEEAVVSFFDSFHFSSINKCMLLQRDSDSDSDEWSL</sequence>
<reference evidence="2" key="1">
    <citation type="journal article" date="2014" name="Nat. Commun.">
        <title>The emerging biofuel crop Camelina sativa retains a highly undifferentiated hexaploid genome structure.</title>
        <authorList>
            <person name="Kagale S."/>
            <person name="Koh C."/>
            <person name="Nixon J."/>
            <person name="Bollina V."/>
            <person name="Clarke W.E."/>
            <person name="Tuteja R."/>
            <person name="Spillane C."/>
            <person name="Robinson S.J."/>
            <person name="Links M.G."/>
            <person name="Clarke C."/>
            <person name="Higgins E.E."/>
            <person name="Huebert T."/>
            <person name="Sharpe A.G."/>
            <person name="Parkin I.A."/>
        </authorList>
    </citation>
    <scope>NUCLEOTIDE SEQUENCE [LARGE SCALE GENOMIC DNA]</scope>
    <source>
        <strain evidence="2">cv. DH55</strain>
    </source>
</reference>
<gene>
    <name evidence="3" type="primary">LOC104700597</name>
</gene>
<protein>
    <submittedName>
        <fullName evidence="3">Uncharacterized protein LOC104700597</fullName>
    </submittedName>
</protein>
<reference evidence="3" key="2">
    <citation type="submission" date="2025-08" db="UniProtKB">
        <authorList>
            <consortium name="RefSeq"/>
        </authorList>
    </citation>
    <scope>IDENTIFICATION</scope>
    <source>
        <tissue evidence="3">Leaf</tissue>
    </source>
</reference>
<keyword evidence="1" id="KW-0175">Coiled coil</keyword>
<dbReference type="RefSeq" id="XP_010414437.1">
    <property type="nucleotide sequence ID" value="XM_010416135.2"/>
</dbReference>
<evidence type="ECO:0000313" key="3">
    <source>
        <dbReference type="RefSeq" id="XP_010414437.1"/>
    </source>
</evidence>
<dbReference type="GeneID" id="104700597"/>
<keyword evidence="2" id="KW-1185">Reference proteome</keyword>
<feature type="coiled-coil region" evidence="1">
    <location>
        <begin position="4"/>
        <end position="31"/>
    </location>
</feature>
<dbReference type="Proteomes" id="UP000694864">
    <property type="component" value="Chromosome 7"/>
</dbReference>
<accession>A0ABM0SQ00</accession>
<evidence type="ECO:0000256" key="1">
    <source>
        <dbReference type="SAM" id="Coils"/>
    </source>
</evidence>
<evidence type="ECO:0000313" key="2">
    <source>
        <dbReference type="Proteomes" id="UP000694864"/>
    </source>
</evidence>
<organism evidence="2 3">
    <name type="scientific">Camelina sativa</name>
    <name type="common">False flax</name>
    <name type="synonym">Myagrum sativum</name>
    <dbReference type="NCBI Taxonomy" id="90675"/>
    <lineage>
        <taxon>Eukaryota</taxon>
        <taxon>Viridiplantae</taxon>
        <taxon>Streptophyta</taxon>
        <taxon>Embryophyta</taxon>
        <taxon>Tracheophyta</taxon>
        <taxon>Spermatophyta</taxon>
        <taxon>Magnoliopsida</taxon>
        <taxon>eudicotyledons</taxon>
        <taxon>Gunneridae</taxon>
        <taxon>Pentapetalae</taxon>
        <taxon>rosids</taxon>
        <taxon>malvids</taxon>
        <taxon>Brassicales</taxon>
        <taxon>Brassicaceae</taxon>
        <taxon>Camelineae</taxon>
        <taxon>Camelina</taxon>
    </lineage>
</organism>